<dbReference type="GO" id="GO:0004930">
    <property type="term" value="F:G protein-coupled receptor activity"/>
    <property type="evidence" value="ECO:0007669"/>
    <property type="project" value="UniProtKB-KW"/>
</dbReference>
<dbReference type="PRINTS" id="PR00237">
    <property type="entry name" value="GPCRRHODOPSN"/>
</dbReference>
<dbReference type="SMART" id="SM00028">
    <property type="entry name" value="TPR"/>
    <property type="match status" value="8"/>
</dbReference>
<keyword evidence="9 12" id="KW-0675">Receptor</keyword>
<evidence type="ECO:0000313" key="17">
    <source>
        <dbReference type="Proteomes" id="UP001187315"/>
    </source>
</evidence>
<dbReference type="Pfam" id="PF13181">
    <property type="entry name" value="TPR_8"/>
    <property type="match status" value="1"/>
</dbReference>
<evidence type="ECO:0000256" key="7">
    <source>
        <dbReference type="ARBA" id="ARBA00023136"/>
    </source>
</evidence>
<keyword evidence="6 12" id="KW-0297">G-protein coupled receptor</keyword>
<dbReference type="InterPro" id="IPR024812">
    <property type="entry name" value="TPR_24"/>
</dbReference>
<dbReference type="FunFam" id="1.20.1070.10:FF:000199">
    <property type="entry name" value="Gonadotropin-releasing hormone II receptor"/>
    <property type="match status" value="1"/>
</dbReference>
<dbReference type="GO" id="GO:0016500">
    <property type="term" value="F:protein-hormone receptor activity"/>
    <property type="evidence" value="ECO:0007669"/>
    <property type="project" value="InterPro"/>
</dbReference>
<evidence type="ECO:0000256" key="8">
    <source>
        <dbReference type="ARBA" id="ARBA00023157"/>
    </source>
</evidence>
<name>A0AA88T5R9_TACVA</name>
<evidence type="ECO:0000256" key="12">
    <source>
        <dbReference type="RuleBase" id="RU000688"/>
    </source>
</evidence>
<gene>
    <name evidence="16" type="ORF">Q7C36_006815</name>
</gene>
<feature type="transmembrane region" description="Helical" evidence="14">
    <location>
        <begin position="822"/>
        <end position="844"/>
    </location>
</feature>
<evidence type="ECO:0000259" key="15">
    <source>
        <dbReference type="PROSITE" id="PS50262"/>
    </source>
</evidence>
<keyword evidence="17" id="KW-1185">Reference proteome</keyword>
<keyword evidence="8" id="KW-1015">Disulfide bond</keyword>
<evidence type="ECO:0000256" key="1">
    <source>
        <dbReference type="ARBA" id="ARBA00004651"/>
    </source>
</evidence>
<evidence type="ECO:0000256" key="9">
    <source>
        <dbReference type="ARBA" id="ARBA00023170"/>
    </source>
</evidence>
<keyword evidence="3" id="KW-0597">Phosphoprotein</keyword>
<reference evidence="16" key="1">
    <citation type="submission" date="2023-08" db="EMBL/GenBank/DDBJ databases">
        <title>Pelteobagrus vachellii genome.</title>
        <authorList>
            <person name="Liu H."/>
        </authorList>
    </citation>
    <scope>NUCLEOTIDE SEQUENCE</scope>
    <source>
        <strain evidence="16">PRFRI_2022a</strain>
        <tissue evidence="16">Muscle</tissue>
    </source>
</reference>
<feature type="transmembrane region" description="Helical" evidence="14">
    <location>
        <begin position="763"/>
        <end position="786"/>
    </location>
</feature>
<feature type="region of interest" description="Disordered" evidence="13">
    <location>
        <begin position="897"/>
        <end position="928"/>
    </location>
</feature>
<dbReference type="Gene3D" id="1.25.40.10">
    <property type="entry name" value="Tetratricopeptide repeat domain"/>
    <property type="match status" value="3"/>
</dbReference>
<dbReference type="SUPFAM" id="SSF81321">
    <property type="entry name" value="Family A G protein-coupled receptor-like"/>
    <property type="match status" value="1"/>
</dbReference>
<dbReference type="PRINTS" id="PR00529">
    <property type="entry name" value="GNADOTRPHINR"/>
</dbReference>
<dbReference type="Proteomes" id="UP001187315">
    <property type="component" value="Unassembled WGS sequence"/>
</dbReference>
<dbReference type="CDD" id="cd15383">
    <property type="entry name" value="7tmA_GnRHR_vertebrate"/>
    <property type="match status" value="1"/>
</dbReference>
<comment type="caution">
    <text evidence="16">The sequence shown here is derived from an EMBL/GenBank/DDBJ whole genome shotgun (WGS) entry which is preliminary data.</text>
</comment>
<keyword evidence="5 14" id="KW-1133">Transmembrane helix</keyword>
<keyword evidence="2" id="KW-1003">Cell membrane</keyword>
<keyword evidence="4 12" id="KW-0812">Transmembrane</keyword>
<feature type="transmembrane region" description="Helical" evidence="14">
    <location>
        <begin position="856"/>
        <end position="878"/>
    </location>
</feature>
<keyword evidence="7 14" id="KW-0472">Membrane</keyword>
<evidence type="ECO:0000256" key="5">
    <source>
        <dbReference type="ARBA" id="ARBA00022989"/>
    </source>
</evidence>
<feature type="transmembrane region" description="Helical" evidence="14">
    <location>
        <begin position="714"/>
        <end position="733"/>
    </location>
</feature>
<comment type="similarity">
    <text evidence="12">Belongs to the G-protein coupled receptor 1 family.</text>
</comment>
<dbReference type="PANTHER" id="PTHR47050:SF2">
    <property type="entry name" value="TETRATRICOPEPTIDE REPEAT PROTEIN 24"/>
    <property type="match status" value="1"/>
</dbReference>
<dbReference type="Pfam" id="PF00001">
    <property type="entry name" value="7tm_1"/>
    <property type="match status" value="1"/>
</dbReference>
<sequence length="928" mass="104252">MASDGSPSQDPQKKKKKTSRKGKGEDVKDAEVQVEVQLERLTACGHKALQQGDRLKALEYFKKAFKAAVNLNKAKVQRACAFNLGAAYVEAGKPQKGLDFLSQAETSEKGERVADLQFNLAAAHEALDDHLQAVRYYQQAAHLYRSQGDGSSEGDTCIRLAHCHLRRKEWTDVAENYLRAAESYKVAGKMASAAVALKDAGNHMLKCDCFSADDVISVLTDCLELSAKITEPETLGKLYNSVGLSFSQLKLFTEAAECYELALPLVCSTPRRLAVVMQNLGAVHNSLAQFRKALEYHREAAALHGSLGSRRAQGCCFCNLAYALSELGELEEAGESYLHAQQAFKDSNDSSGHWQACEGLGGIKLRLRDPDKAIFYYKQALVLLSKCKDVSSSVQESLVNKLSEALQMKLAIQQKVPPVMQTIKERNLNRQHLRIAQRRNAEEVMAEQRRKEPLNSHRVEDKELKTTETSSQRKPHGDMIISSRATQTERPDYKNALPEANRNLNNTYEKPCLEYNNPTDSHLGDIISQQDDATCETSRQNPLEITRATPLEESTEALPSAHLHQLDISLQDVSNFSRSPALPEWEAPTFTRAAQFRVGATLVLFLFAAVSNLALLISVCRGRGRRLASHLRPLITSLAAADLMMTFIMMPLDMVWNVTVQWHGGDGLCKLLSFLKLFAMQASAFILVVISLDRHHAILHPLDTINAHWRNKRMLMLAWSLSLLLASPQLFIFRAIKAEKVDFTQCVTHGSFHERWQETVYNMFHFVTLYVIPLLVMSCCYTRILVEINSQERKNKAGESCLRRSRTDMIPKARMKTLKMTIIIVLSFIVCWTPYYLLGIWYWFQPEMLKVTPEYVHHLLFVFGNLNTCCDPVIYGLYTPSFRADLARCWACRSTSESPRSLERLSARQGPHSAEQESDPASVKGVEG</sequence>
<proteinExistence type="inferred from homology"/>
<evidence type="ECO:0000256" key="3">
    <source>
        <dbReference type="ARBA" id="ARBA00022553"/>
    </source>
</evidence>
<feature type="region of interest" description="Disordered" evidence="13">
    <location>
        <begin position="441"/>
        <end position="476"/>
    </location>
</feature>
<evidence type="ECO:0000256" key="10">
    <source>
        <dbReference type="ARBA" id="ARBA00023224"/>
    </source>
</evidence>
<dbReference type="Gene3D" id="1.20.1070.10">
    <property type="entry name" value="Rhodopsin 7-helix transmembrane proteins"/>
    <property type="match status" value="1"/>
</dbReference>
<dbReference type="PANTHER" id="PTHR47050">
    <property type="entry name" value="TETRATRICOPEPTIDE REPEAT PROTEIN 24"/>
    <property type="match status" value="1"/>
</dbReference>
<dbReference type="SUPFAM" id="SSF48452">
    <property type="entry name" value="TPR-like"/>
    <property type="match status" value="2"/>
</dbReference>
<feature type="region of interest" description="Disordered" evidence="13">
    <location>
        <begin position="1"/>
        <end position="29"/>
    </location>
</feature>
<dbReference type="GO" id="GO:0005886">
    <property type="term" value="C:plasma membrane"/>
    <property type="evidence" value="ECO:0007669"/>
    <property type="project" value="UniProtKB-SubCell"/>
</dbReference>
<dbReference type="AlphaFoldDB" id="A0AA88T5R9"/>
<dbReference type="PROSITE" id="PS50262">
    <property type="entry name" value="G_PROTEIN_RECEP_F1_2"/>
    <property type="match status" value="1"/>
</dbReference>
<dbReference type="InterPro" id="IPR019734">
    <property type="entry name" value="TPR_rpt"/>
</dbReference>
<evidence type="ECO:0000256" key="13">
    <source>
        <dbReference type="SAM" id="MobiDB-lite"/>
    </source>
</evidence>
<dbReference type="InterPro" id="IPR001658">
    <property type="entry name" value="GphnRH_fam_rcpt"/>
</dbReference>
<feature type="compositionally biased region" description="Basic and acidic residues" evidence="13">
    <location>
        <begin position="441"/>
        <end position="466"/>
    </location>
</feature>
<feature type="transmembrane region" description="Helical" evidence="14">
    <location>
        <begin position="631"/>
        <end position="652"/>
    </location>
</feature>
<evidence type="ECO:0000256" key="11">
    <source>
        <dbReference type="ARBA" id="ARBA00082552"/>
    </source>
</evidence>
<evidence type="ECO:0000313" key="16">
    <source>
        <dbReference type="EMBL" id="KAK2854946.1"/>
    </source>
</evidence>
<evidence type="ECO:0000256" key="2">
    <source>
        <dbReference type="ARBA" id="ARBA00022475"/>
    </source>
</evidence>
<evidence type="ECO:0000256" key="4">
    <source>
        <dbReference type="ARBA" id="ARBA00022692"/>
    </source>
</evidence>
<feature type="transmembrane region" description="Helical" evidence="14">
    <location>
        <begin position="598"/>
        <end position="619"/>
    </location>
</feature>
<dbReference type="InterPro" id="IPR011990">
    <property type="entry name" value="TPR-like_helical_dom_sf"/>
</dbReference>
<dbReference type="PROSITE" id="PS00237">
    <property type="entry name" value="G_PROTEIN_RECEP_F1_1"/>
    <property type="match status" value="1"/>
</dbReference>
<evidence type="ECO:0000256" key="14">
    <source>
        <dbReference type="SAM" id="Phobius"/>
    </source>
</evidence>
<dbReference type="InterPro" id="IPR017452">
    <property type="entry name" value="GPCR_Rhodpsn_7TM"/>
</dbReference>
<keyword evidence="10 12" id="KW-0807">Transducer</keyword>
<evidence type="ECO:0000256" key="6">
    <source>
        <dbReference type="ARBA" id="ARBA00023040"/>
    </source>
</evidence>
<dbReference type="EMBL" id="JAVHJS010000006">
    <property type="protein sequence ID" value="KAK2854946.1"/>
    <property type="molecule type" value="Genomic_DNA"/>
</dbReference>
<accession>A0AA88T5R9</accession>
<feature type="domain" description="G-protein coupled receptors family 1 profile" evidence="15">
    <location>
        <begin position="611"/>
        <end position="875"/>
    </location>
</feature>
<organism evidence="16 17">
    <name type="scientific">Tachysurus vachellii</name>
    <name type="common">Darkbarbel catfish</name>
    <name type="synonym">Pelteobagrus vachellii</name>
    <dbReference type="NCBI Taxonomy" id="175792"/>
    <lineage>
        <taxon>Eukaryota</taxon>
        <taxon>Metazoa</taxon>
        <taxon>Chordata</taxon>
        <taxon>Craniata</taxon>
        <taxon>Vertebrata</taxon>
        <taxon>Euteleostomi</taxon>
        <taxon>Actinopterygii</taxon>
        <taxon>Neopterygii</taxon>
        <taxon>Teleostei</taxon>
        <taxon>Ostariophysi</taxon>
        <taxon>Siluriformes</taxon>
        <taxon>Bagridae</taxon>
        <taxon>Tachysurus</taxon>
    </lineage>
</organism>
<protein>
    <recommendedName>
        <fullName evidence="11">Type II GnRH receptor</fullName>
    </recommendedName>
</protein>
<feature type="transmembrane region" description="Helical" evidence="14">
    <location>
        <begin position="672"/>
        <end position="693"/>
    </location>
</feature>
<feature type="compositionally biased region" description="Polar residues" evidence="13">
    <location>
        <begin position="1"/>
        <end position="10"/>
    </location>
</feature>
<dbReference type="InterPro" id="IPR000276">
    <property type="entry name" value="GPCR_Rhodpsn"/>
</dbReference>
<comment type="subcellular location">
    <subcellularLocation>
        <location evidence="1">Cell membrane</location>
        <topology evidence="1">Multi-pass membrane protein</topology>
    </subcellularLocation>
</comment>